<keyword evidence="5" id="KW-1185">Reference proteome</keyword>
<reference evidence="4 5" key="1">
    <citation type="submission" date="2020-10" db="EMBL/GenBank/DDBJ databases">
        <authorList>
            <person name="Peeters C."/>
        </authorList>
    </citation>
    <scope>NUCLEOTIDE SEQUENCE [LARGE SCALE GENOMIC DNA]</scope>
    <source>
        <strain evidence="4 5">LMG 27952</strain>
    </source>
</reference>
<dbReference type="Pfam" id="PF13191">
    <property type="entry name" value="AAA_16"/>
    <property type="match status" value="1"/>
</dbReference>
<dbReference type="InterPro" id="IPR027417">
    <property type="entry name" value="P-loop_NTPase"/>
</dbReference>
<sequence length="1110" mass="122633">MRCTNCGFECREGARFCEQCGTHIAHTASLPSPVDYTPSHLAEQIHAAQAALEARGKALSERKTITALFADMAGSTALIYGLDPEEAHRLIAPVIELMMEAVHHYEGFVAKLLGDGILALFGAPIAHEDHPQRSLYAALRMQQAMRRHSDRIRLERGIPLQIRVGVHTGEVLMRSIHKNDLQADYDPVGNTIHVASRMEAIATPASILVSQSTYRLTEGYFEFKALGQTQVKGVVEPLAVYEVQGPGVLRTRLQVAERRGLARFVGREPELQTLREALDATRAGQYSIVGVVGEAGVGKSRLFHEFKRSALKGCLVVETFSVSHGKSFAYLPLIELLKNYFQITSEDDERRSREKVTGRVLSLERNLEDGVPYLLHLLAVGETSPALVQMDSQIRRDRTFEAITQLFVRESANEPVVLVFEDLQWLDSETQAFLAYLVERVSSARLLLLLNYRPEYQHDWGNRSAYAQLVLEPLDRADAQGLISALVGDDRTLSGVKQHVLDKTEGNPFFIEEVVQTLAEEHVLVGEPGHYRMEAAPVALHIPTTVQGVLASRIDRLHAADKALLQTLAVIGKTFPANLVQCVVDLPDDELYASLSRLEAGEFIYEQPAFPEMEYGFKHALTQEVAGSSMLAERRRLLHERIGQAIEALFHARLKDYWNELAHHYSVSGNVPKAVEYLLSAGQQAWQRSASAEALRQLGMALDLLSGLPETPERADRELALRLAIGPVLMAARGWASRDVEATYSRALELCRLAGQTPHLFRAQSGLRMFYQLSAEYKTAKEIAERLLELAERADNPTQVMEAHYLLGMSLFRLGDLSAAHAYLAGLAQSSLLQDAGKLDEDVFAHGRDPRSVGEGSLGLVLWHMGYPDAALRHAEQALTRARSIHDLVSLGQTLIFKAELHQLRREAAQTYACAEAAIALATEQGFPMILAWATMLHGWALSEAGEKEEGIAQVRRGLTDYEATGARLGRSYFLALLAQTYAKAGLRDAGQHALAEAIAACETSDERYHEPELYRLKGELSLLPAGRSSVAGGDRDAAKANFSEAMAIARRRGARSLELRAALSLAELHTEEGSVRAAREILAPVYESFTEGFATADLREARQWLEAPV</sequence>
<dbReference type="Pfam" id="PF00211">
    <property type="entry name" value="Guanylate_cyc"/>
    <property type="match status" value="1"/>
</dbReference>
<dbReference type="Gene3D" id="1.25.40.10">
    <property type="entry name" value="Tetratricopeptide repeat domain"/>
    <property type="match status" value="2"/>
</dbReference>
<dbReference type="Proteomes" id="UP000656319">
    <property type="component" value="Unassembled WGS sequence"/>
</dbReference>
<evidence type="ECO:0000259" key="3">
    <source>
        <dbReference type="PROSITE" id="PS50125"/>
    </source>
</evidence>
<dbReference type="InterPro" id="IPR011990">
    <property type="entry name" value="TPR-like_helical_dom_sf"/>
</dbReference>
<protein>
    <recommendedName>
        <fullName evidence="3">Guanylate cyclase domain-containing protein</fullName>
    </recommendedName>
</protein>
<evidence type="ECO:0000313" key="5">
    <source>
        <dbReference type="Proteomes" id="UP000656319"/>
    </source>
</evidence>
<evidence type="ECO:0000256" key="2">
    <source>
        <dbReference type="ARBA" id="ARBA00022840"/>
    </source>
</evidence>
<gene>
    <name evidence="4" type="ORF">LMG27952_02245</name>
</gene>
<dbReference type="PROSITE" id="PS50125">
    <property type="entry name" value="GUANYLATE_CYCLASE_2"/>
    <property type="match status" value="1"/>
</dbReference>
<dbReference type="CDD" id="cd07302">
    <property type="entry name" value="CHD"/>
    <property type="match status" value="1"/>
</dbReference>
<dbReference type="SUPFAM" id="SSF55073">
    <property type="entry name" value="Nucleotide cyclase"/>
    <property type="match status" value="1"/>
</dbReference>
<dbReference type="SMART" id="SM00044">
    <property type="entry name" value="CYCc"/>
    <property type="match status" value="1"/>
</dbReference>
<dbReference type="EMBL" id="CAJHCQ010000004">
    <property type="protein sequence ID" value="CAD6528590.1"/>
    <property type="molecule type" value="Genomic_DNA"/>
</dbReference>
<dbReference type="SUPFAM" id="SSF52540">
    <property type="entry name" value="P-loop containing nucleoside triphosphate hydrolases"/>
    <property type="match status" value="1"/>
</dbReference>
<dbReference type="PANTHER" id="PTHR16305:SF28">
    <property type="entry name" value="GUANYLATE CYCLASE DOMAIN-CONTAINING PROTEIN"/>
    <property type="match status" value="1"/>
</dbReference>
<proteinExistence type="predicted"/>
<accession>A0ABM8NJJ1</accession>
<dbReference type="InterPro" id="IPR001054">
    <property type="entry name" value="A/G_cyclase"/>
</dbReference>
<dbReference type="RefSeq" id="WP_201695955.1">
    <property type="nucleotide sequence ID" value="NZ_CAJHCQ010000004.1"/>
</dbReference>
<feature type="domain" description="Guanylate cyclase" evidence="3">
    <location>
        <begin position="66"/>
        <end position="199"/>
    </location>
</feature>
<keyword evidence="1" id="KW-0547">Nucleotide-binding</keyword>
<dbReference type="Gene3D" id="3.40.50.300">
    <property type="entry name" value="P-loop containing nucleotide triphosphate hydrolases"/>
    <property type="match status" value="1"/>
</dbReference>
<dbReference type="Gene3D" id="3.30.70.1230">
    <property type="entry name" value="Nucleotide cyclase"/>
    <property type="match status" value="1"/>
</dbReference>
<keyword evidence="2" id="KW-0067">ATP-binding</keyword>
<dbReference type="InterPro" id="IPR029787">
    <property type="entry name" value="Nucleotide_cyclase"/>
</dbReference>
<evidence type="ECO:0000313" key="4">
    <source>
        <dbReference type="EMBL" id="CAD6528590.1"/>
    </source>
</evidence>
<evidence type="ECO:0000256" key="1">
    <source>
        <dbReference type="ARBA" id="ARBA00022741"/>
    </source>
</evidence>
<comment type="caution">
    <text evidence="4">The sequence shown here is derived from an EMBL/GenBank/DDBJ whole genome shotgun (WGS) entry which is preliminary data.</text>
</comment>
<dbReference type="PANTHER" id="PTHR16305">
    <property type="entry name" value="TESTICULAR SOLUBLE ADENYLYL CYCLASE"/>
    <property type="match status" value="1"/>
</dbReference>
<dbReference type="InterPro" id="IPR041664">
    <property type="entry name" value="AAA_16"/>
</dbReference>
<dbReference type="SUPFAM" id="SSF48452">
    <property type="entry name" value="TPR-like"/>
    <property type="match status" value="2"/>
</dbReference>
<name>A0ABM8NJJ1_9BURK</name>
<organism evidence="4 5">
    <name type="scientific">Paraburkholderia hiiakae</name>
    <dbReference type="NCBI Taxonomy" id="1081782"/>
    <lineage>
        <taxon>Bacteria</taxon>
        <taxon>Pseudomonadati</taxon>
        <taxon>Pseudomonadota</taxon>
        <taxon>Betaproteobacteria</taxon>
        <taxon>Burkholderiales</taxon>
        <taxon>Burkholderiaceae</taxon>
        <taxon>Paraburkholderia</taxon>
    </lineage>
</organism>